<accession>A0A0A8Z1L5</accession>
<name>A0A0A8Z1L5_ARUDO</name>
<keyword evidence="1" id="KW-0472">Membrane</keyword>
<keyword evidence="1" id="KW-0812">Transmembrane</keyword>
<feature type="transmembrane region" description="Helical" evidence="1">
    <location>
        <begin position="6"/>
        <end position="28"/>
    </location>
</feature>
<dbReference type="EMBL" id="GBRH01267300">
    <property type="protein sequence ID" value="JAD30595.1"/>
    <property type="molecule type" value="Transcribed_RNA"/>
</dbReference>
<proteinExistence type="predicted"/>
<keyword evidence="1" id="KW-1133">Transmembrane helix</keyword>
<organism evidence="2">
    <name type="scientific">Arundo donax</name>
    <name type="common">Giant reed</name>
    <name type="synonym">Donax arundinaceus</name>
    <dbReference type="NCBI Taxonomy" id="35708"/>
    <lineage>
        <taxon>Eukaryota</taxon>
        <taxon>Viridiplantae</taxon>
        <taxon>Streptophyta</taxon>
        <taxon>Embryophyta</taxon>
        <taxon>Tracheophyta</taxon>
        <taxon>Spermatophyta</taxon>
        <taxon>Magnoliopsida</taxon>
        <taxon>Liliopsida</taxon>
        <taxon>Poales</taxon>
        <taxon>Poaceae</taxon>
        <taxon>PACMAD clade</taxon>
        <taxon>Arundinoideae</taxon>
        <taxon>Arundineae</taxon>
        <taxon>Arundo</taxon>
    </lineage>
</organism>
<reference evidence="2" key="2">
    <citation type="journal article" date="2015" name="Data Brief">
        <title>Shoot transcriptome of the giant reed, Arundo donax.</title>
        <authorList>
            <person name="Barrero R.A."/>
            <person name="Guerrero F.D."/>
            <person name="Moolhuijzen P."/>
            <person name="Goolsby J.A."/>
            <person name="Tidwell J."/>
            <person name="Bellgard S.E."/>
            <person name="Bellgard M.I."/>
        </authorList>
    </citation>
    <scope>NUCLEOTIDE SEQUENCE</scope>
    <source>
        <tissue evidence="2">Shoot tissue taken approximately 20 cm above the soil surface</tissue>
    </source>
</reference>
<dbReference type="AlphaFoldDB" id="A0A0A8Z1L5"/>
<protein>
    <submittedName>
        <fullName evidence="2">Uncharacterized protein</fullName>
    </submittedName>
</protein>
<evidence type="ECO:0000313" key="2">
    <source>
        <dbReference type="EMBL" id="JAD30595.1"/>
    </source>
</evidence>
<reference evidence="2" key="1">
    <citation type="submission" date="2014-09" db="EMBL/GenBank/DDBJ databases">
        <authorList>
            <person name="Magalhaes I.L.F."/>
            <person name="Oliveira U."/>
            <person name="Santos F.R."/>
            <person name="Vidigal T.H.D.A."/>
            <person name="Brescovit A.D."/>
            <person name="Santos A.J."/>
        </authorList>
    </citation>
    <scope>NUCLEOTIDE SEQUENCE</scope>
    <source>
        <tissue evidence="2">Shoot tissue taken approximately 20 cm above the soil surface</tissue>
    </source>
</reference>
<sequence length="29" mass="3606">MHNTNLKIWNILIFFVTNSDWYFIILHIV</sequence>
<evidence type="ECO:0000256" key="1">
    <source>
        <dbReference type="SAM" id="Phobius"/>
    </source>
</evidence>